<dbReference type="InterPro" id="IPR012910">
    <property type="entry name" value="Plug_dom"/>
</dbReference>
<keyword evidence="6 11" id="KW-0798">TonB box</keyword>
<proteinExistence type="inferred from homology"/>
<evidence type="ECO:0000256" key="5">
    <source>
        <dbReference type="ARBA" id="ARBA00022729"/>
    </source>
</evidence>
<organism evidence="15 16">
    <name type="scientific">Sediminispirochaeta smaragdinae (strain DSM 11293 / JCM 15392 / SEBR 4228)</name>
    <name type="common">Spirochaeta smaragdinae</name>
    <dbReference type="NCBI Taxonomy" id="573413"/>
    <lineage>
        <taxon>Bacteria</taxon>
        <taxon>Pseudomonadati</taxon>
        <taxon>Spirochaetota</taxon>
        <taxon>Spirochaetia</taxon>
        <taxon>Spirochaetales</taxon>
        <taxon>Spirochaetaceae</taxon>
        <taxon>Sediminispirochaeta</taxon>
    </lineage>
</organism>
<evidence type="ECO:0000256" key="4">
    <source>
        <dbReference type="ARBA" id="ARBA00022692"/>
    </source>
</evidence>
<feature type="signal peptide" evidence="12">
    <location>
        <begin position="1"/>
        <end position="23"/>
    </location>
</feature>
<dbReference type="PROSITE" id="PS52016">
    <property type="entry name" value="TONB_DEPENDENT_REC_3"/>
    <property type="match status" value="1"/>
</dbReference>
<feature type="chain" id="PRO_5003150401" evidence="12">
    <location>
        <begin position="24"/>
        <end position="664"/>
    </location>
</feature>
<evidence type="ECO:0000259" key="14">
    <source>
        <dbReference type="Pfam" id="PF07715"/>
    </source>
</evidence>
<evidence type="ECO:0000313" key="16">
    <source>
        <dbReference type="Proteomes" id="UP000002318"/>
    </source>
</evidence>
<dbReference type="KEGG" id="ssm:Spirs_1136"/>
<keyword evidence="9 10" id="KW-0998">Cell outer membrane</keyword>
<dbReference type="Pfam" id="PF00593">
    <property type="entry name" value="TonB_dep_Rec_b-barrel"/>
    <property type="match status" value="1"/>
</dbReference>
<keyword evidence="4 10" id="KW-0812">Transmembrane</keyword>
<protein>
    <submittedName>
        <fullName evidence="15">TonB-dependent receptor</fullName>
    </submittedName>
</protein>
<evidence type="ECO:0000313" key="15">
    <source>
        <dbReference type="EMBL" id="ADK80266.1"/>
    </source>
</evidence>
<dbReference type="EMBL" id="CP002116">
    <property type="protein sequence ID" value="ADK80266.1"/>
    <property type="molecule type" value="Genomic_DNA"/>
</dbReference>
<dbReference type="PANTHER" id="PTHR30069:SF29">
    <property type="entry name" value="HEMOGLOBIN AND HEMOGLOBIN-HAPTOGLOBIN-BINDING PROTEIN 1-RELATED"/>
    <property type="match status" value="1"/>
</dbReference>
<evidence type="ECO:0000259" key="13">
    <source>
        <dbReference type="Pfam" id="PF00593"/>
    </source>
</evidence>
<dbReference type="Gene3D" id="2.40.170.20">
    <property type="entry name" value="TonB-dependent receptor, beta-barrel domain"/>
    <property type="match status" value="1"/>
</dbReference>
<dbReference type="SUPFAM" id="SSF56935">
    <property type="entry name" value="Porins"/>
    <property type="match status" value="1"/>
</dbReference>
<feature type="domain" description="TonB-dependent receptor-like beta-barrel" evidence="13">
    <location>
        <begin position="252"/>
        <end position="628"/>
    </location>
</feature>
<dbReference type="GO" id="GO:0015344">
    <property type="term" value="F:siderophore uptake transmembrane transporter activity"/>
    <property type="evidence" value="ECO:0007669"/>
    <property type="project" value="TreeGrafter"/>
</dbReference>
<evidence type="ECO:0000256" key="7">
    <source>
        <dbReference type="ARBA" id="ARBA00023136"/>
    </source>
</evidence>
<comment type="similarity">
    <text evidence="10 11">Belongs to the TonB-dependent receptor family.</text>
</comment>
<feature type="domain" description="TonB-dependent receptor plug" evidence="14">
    <location>
        <begin position="45"/>
        <end position="147"/>
    </location>
</feature>
<gene>
    <name evidence="15" type="ordered locus">Spirs_1136</name>
</gene>
<dbReference type="InterPro" id="IPR000531">
    <property type="entry name" value="Beta-barrel_TonB"/>
</dbReference>
<evidence type="ECO:0000256" key="6">
    <source>
        <dbReference type="ARBA" id="ARBA00023077"/>
    </source>
</evidence>
<accession>E1R117</accession>
<dbReference type="GO" id="GO:0044718">
    <property type="term" value="P:siderophore transmembrane transport"/>
    <property type="evidence" value="ECO:0007669"/>
    <property type="project" value="TreeGrafter"/>
</dbReference>
<dbReference type="InterPro" id="IPR039426">
    <property type="entry name" value="TonB-dep_rcpt-like"/>
</dbReference>
<evidence type="ECO:0000256" key="9">
    <source>
        <dbReference type="ARBA" id="ARBA00023237"/>
    </source>
</evidence>
<evidence type="ECO:0000256" key="2">
    <source>
        <dbReference type="ARBA" id="ARBA00022448"/>
    </source>
</evidence>
<keyword evidence="16" id="KW-1185">Reference proteome</keyword>
<evidence type="ECO:0000256" key="1">
    <source>
        <dbReference type="ARBA" id="ARBA00004571"/>
    </source>
</evidence>
<dbReference type="OrthoDB" id="101167at2"/>
<dbReference type="InterPro" id="IPR036942">
    <property type="entry name" value="Beta-barrel_TonB_sf"/>
</dbReference>
<dbReference type="HOGENOM" id="CLU_008287_18_0_12"/>
<evidence type="ECO:0000256" key="12">
    <source>
        <dbReference type="SAM" id="SignalP"/>
    </source>
</evidence>
<name>E1R117_SEDSS</name>
<dbReference type="CDD" id="cd01347">
    <property type="entry name" value="ligand_gated_channel"/>
    <property type="match status" value="1"/>
</dbReference>
<dbReference type="PANTHER" id="PTHR30069">
    <property type="entry name" value="TONB-DEPENDENT OUTER MEMBRANE RECEPTOR"/>
    <property type="match status" value="1"/>
</dbReference>
<dbReference type="RefSeq" id="WP_013253730.1">
    <property type="nucleotide sequence ID" value="NC_014364.1"/>
</dbReference>
<sequence>MRYPSALVYAIIFSVVGSLSVFAQEETKDEPAVIVVTGAKAAQDIEETVEAVEVVTAEEIQEMGAKNVKEVMENIPGVIIYNHPVSTLMMQGFAPEYVKILVNGIEIAGDVGGATPIAQLSASEIERIEIVRGASSVLYGSDAMGGVINIITKKAEKEKISASVAQEIASNLRYYGEGAVSYAHDLFALSVMGSFDYDDGKSVDEENNLGREISIYEVPYACLGSVRGSATWFHPGGELELYGAWSDSSRESSTNLEGGVSYDDTKREGGLRERYTFSDFLSLEGFVSVKSYDHHVDQLNYTYDTTSEEKSLFDDIESEVTVSWEPSISHSLLVGVNGKRESMDGDAFDEQKSTSQMSVFTQDTWNIGGADRFRIVPGLRFDYSVPEDSGDDPIYKLTPKLSFRYDPSETLVLRLAYGMGFKTPSLKQKYWRFFHPSPENFMLLGNPDLKPETSHGFNASVEYAVNPKISLTVGGYFNYVFDLIDTQIVDENSGTYTDTDGTVHNYIYTRKYRNVGKAITSGGDFSLRFSGSRLASSLAYNFTVAKEYDEDSDEYIDLPSRVPHQIKGSISYTIPHIETKASLQVNWNAPELIDVDEDTYTPDYLMVNAHFSKLFWKDRLNLYCGLRNALHNIHFIDSSDGESQEDYFGLRDGLVFYLGSRFTM</sequence>
<reference evidence="15 16" key="1">
    <citation type="journal article" date="2010" name="Stand. Genomic Sci.">
        <title>Complete genome sequence of Spirochaeta smaragdinae type strain (SEBR 4228).</title>
        <authorList>
            <person name="Mavromatis K."/>
            <person name="Yasawong M."/>
            <person name="Chertkov O."/>
            <person name="Lapidus A."/>
            <person name="Lucas S."/>
            <person name="Nolan M."/>
            <person name="Del Rio T.G."/>
            <person name="Tice H."/>
            <person name="Cheng J.F."/>
            <person name="Pitluck S."/>
            <person name="Liolios K."/>
            <person name="Ivanova N."/>
            <person name="Tapia R."/>
            <person name="Han C."/>
            <person name="Bruce D."/>
            <person name="Goodwin L."/>
            <person name="Pati A."/>
            <person name="Chen A."/>
            <person name="Palaniappan K."/>
            <person name="Land M."/>
            <person name="Hauser L."/>
            <person name="Chang Y.J."/>
            <person name="Jeffries C.D."/>
            <person name="Detter J.C."/>
            <person name="Rohde M."/>
            <person name="Brambilla E."/>
            <person name="Spring S."/>
            <person name="Goker M."/>
            <person name="Sikorski J."/>
            <person name="Woyke T."/>
            <person name="Bristow J."/>
            <person name="Eisen J.A."/>
            <person name="Markowitz V."/>
            <person name="Hugenholtz P."/>
            <person name="Klenk H.P."/>
            <person name="Kyrpides N.C."/>
        </authorList>
    </citation>
    <scope>NUCLEOTIDE SEQUENCE [LARGE SCALE GENOMIC DNA]</scope>
    <source>
        <strain evidence="16">DSM 11293 / JCM 15392 / SEBR 4228</strain>
    </source>
</reference>
<dbReference type="Gene3D" id="2.170.130.10">
    <property type="entry name" value="TonB-dependent receptor, plug domain"/>
    <property type="match status" value="1"/>
</dbReference>
<evidence type="ECO:0000256" key="3">
    <source>
        <dbReference type="ARBA" id="ARBA00022452"/>
    </source>
</evidence>
<dbReference type="Pfam" id="PF07715">
    <property type="entry name" value="Plug"/>
    <property type="match status" value="1"/>
</dbReference>
<keyword evidence="8 15" id="KW-0675">Receptor</keyword>
<keyword evidence="5 12" id="KW-0732">Signal</keyword>
<dbReference type="STRING" id="573413.Spirs_1136"/>
<dbReference type="eggNOG" id="COG4771">
    <property type="taxonomic scope" value="Bacteria"/>
</dbReference>
<dbReference type="GO" id="GO:0009279">
    <property type="term" value="C:cell outer membrane"/>
    <property type="evidence" value="ECO:0007669"/>
    <property type="project" value="UniProtKB-SubCell"/>
</dbReference>
<dbReference type="AlphaFoldDB" id="E1R117"/>
<keyword evidence="3 10" id="KW-1134">Transmembrane beta strand</keyword>
<dbReference type="Proteomes" id="UP000002318">
    <property type="component" value="Chromosome"/>
</dbReference>
<keyword evidence="2 10" id="KW-0813">Transport</keyword>
<keyword evidence="7 10" id="KW-0472">Membrane</keyword>
<evidence type="ECO:0000256" key="8">
    <source>
        <dbReference type="ARBA" id="ARBA00023170"/>
    </source>
</evidence>
<evidence type="ECO:0000256" key="10">
    <source>
        <dbReference type="PROSITE-ProRule" id="PRU01360"/>
    </source>
</evidence>
<comment type="subcellular location">
    <subcellularLocation>
        <location evidence="1 10">Cell outer membrane</location>
        <topology evidence="1 10">Multi-pass membrane protein</topology>
    </subcellularLocation>
</comment>
<dbReference type="InterPro" id="IPR037066">
    <property type="entry name" value="Plug_dom_sf"/>
</dbReference>
<evidence type="ECO:0000256" key="11">
    <source>
        <dbReference type="RuleBase" id="RU003357"/>
    </source>
</evidence>